<gene>
    <name evidence="2" type="ORF">BCR35DRAFT_298705</name>
</gene>
<dbReference type="InParanoid" id="A0A1Y2G2C9"/>
<evidence type="ECO:0000313" key="2">
    <source>
        <dbReference type="EMBL" id="ORY91524.1"/>
    </source>
</evidence>
<evidence type="ECO:0000313" key="3">
    <source>
        <dbReference type="Proteomes" id="UP000193467"/>
    </source>
</evidence>
<dbReference type="EMBL" id="MCGR01000002">
    <property type="protein sequence ID" value="ORY91524.1"/>
    <property type="molecule type" value="Genomic_DNA"/>
</dbReference>
<keyword evidence="3" id="KW-1185">Reference proteome</keyword>
<proteinExistence type="predicted"/>
<protein>
    <recommendedName>
        <fullName evidence="4">HMG box domain-containing protein</fullName>
    </recommendedName>
</protein>
<accession>A0A1Y2G2C9</accession>
<name>A0A1Y2G2C9_9BASI</name>
<sequence>MARTKKADSEGKTKSKGERVPSKEAYKKFKKERNEELKKDESISGKDRIAQINEEWKTHEDNPNRIEDSE</sequence>
<dbReference type="Proteomes" id="UP000193467">
    <property type="component" value="Unassembled WGS sequence"/>
</dbReference>
<reference evidence="2 3" key="1">
    <citation type="submission" date="2016-07" db="EMBL/GenBank/DDBJ databases">
        <title>Pervasive Adenine N6-methylation of Active Genes in Fungi.</title>
        <authorList>
            <consortium name="DOE Joint Genome Institute"/>
            <person name="Mondo S.J."/>
            <person name="Dannebaum R.O."/>
            <person name="Kuo R.C."/>
            <person name="Labutti K."/>
            <person name="Haridas S."/>
            <person name="Kuo A."/>
            <person name="Salamov A."/>
            <person name="Ahrendt S.R."/>
            <person name="Lipzen A."/>
            <person name="Sullivan W."/>
            <person name="Andreopoulos W.B."/>
            <person name="Clum A."/>
            <person name="Lindquist E."/>
            <person name="Daum C."/>
            <person name="Ramamoorthy G.K."/>
            <person name="Gryganskyi A."/>
            <person name="Culley D."/>
            <person name="Magnuson J.K."/>
            <person name="James T.Y."/>
            <person name="O'Malley M.A."/>
            <person name="Stajich J.E."/>
            <person name="Spatafora J.W."/>
            <person name="Visel A."/>
            <person name="Grigoriev I.V."/>
        </authorList>
    </citation>
    <scope>NUCLEOTIDE SEQUENCE [LARGE SCALE GENOMIC DNA]</scope>
    <source>
        <strain evidence="2 3">62-1032</strain>
    </source>
</reference>
<dbReference type="AlphaFoldDB" id="A0A1Y2G2C9"/>
<feature type="region of interest" description="Disordered" evidence="1">
    <location>
        <begin position="1"/>
        <end position="47"/>
    </location>
</feature>
<evidence type="ECO:0000256" key="1">
    <source>
        <dbReference type="SAM" id="MobiDB-lite"/>
    </source>
</evidence>
<organism evidence="2 3">
    <name type="scientific">Leucosporidium creatinivorum</name>
    <dbReference type="NCBI Taxonomy" id="106004"/>
    <lineage>
        <taxon>Eukaryota</taxon>
        <taxon>Fungi</taxon>
        <taxon>Dikarya</taxon>
        <taxon>Basidiomycota</taxon>
        <taxon>Pucciniomycotina</taxon>
        <taxon>Microbotryomycetes</taxon>
        <taxon>Leucosporidiales</taxon>
        <taxon>Leucosporidium</taxon>
    </lineage>
</organism>
<comment type="caution">
    <text evidence="2">The sequence shown here is derived from an EMBL/GenBank/DDBJ whole genome shotgun (WGS) entry which is preliminary data.</text>
</comment>
<evidence type="ECO:0008006" key="4">
    <source>
        <dbReference type="Google" id="ProtNLM"/>
    </source>
</evidence>